<evidence type="ECO:0000259" key="2">
    <source>
        <dbReference type="Pfam" id="PF10881"/>
    </source>
</evidence>
<dbReference type="EMBL" id="CP003060">
    <property type="protein sequence ID" value="AEP29011.1"/>
    <property type="molecule type" value="Genomic_DNA"/>
</dbReference>
<dbReference type="eggNOG" id="COG0551">
    <property type="taxonomic scope" value="Bacteria"/>
</dbReference>
<dbReference type="RefSeq" id="WP_014107886.1">
    <property type="nucleotide sequence ID" value="NC_016041.1"/>
</dbReference>
<dbReference type="InterPro" id="IPR024402">
    <property type="entry name" value="DUF2726"/>
</dbReference>
<dbReference type="STRING" id="1085623.GNIT_0873"/>
<evidence type="ECO:0000313" key="4">
    <source>
        <dbReference type="Proteomes" id="UP000009282"/>
    </source>
</evidence>
<reference evidence="3 4" key="1">
    <citation type="journal article" date="2011" name="J. Bacteriol.">
        <title>Complete genome sequence of seawater bacterium Glaciecola nitratireducens FR1064T.</title>
        <authorList>
            <person name="Bian F."/>
            <person name="Qin Q.L."/>
            <person name="Xie B.B."/>
            <person name="Shu Y.L."/>
            <person name="Zhang X.Y."/>
            <person name="Yu Y."/>
            <person name="Chen B."/>
            <person name="Chen X.L."/>
            <person name="Zhou B.C."/>
            <person name="Zhang Y.Z."/>
        </authorList>
    </citation>
    <scope>NUCLEOTIDE SEQUENCE [LARGE SCALE GENOMIC DNA]</scope>
    <source>
        <strain evidence="4">JCM 12485 / KCTC 12276 / FR1064</strain>
    </source>
</reference>
<dbReference type="Pfam" id="PF10881">
    <property type="entry name" value="DUF2726"/>
    <property type="match status" value="1"/>
</dbReference>
<dbReference type="KEGG" id="gni:GNIT_0873"/>
<accession>G4QJW9</accession>
<dbReference type="HOGENOM" id="CLU_082936_2_0_6"/>
<name>G4QJW9_GLANF</name>
<gene>
    <name evidence="3" type="ordered locus">GNIT_0873</name>
</gene>
<dbReference type="AlphaFoldDB" id="G4QJW9"/>
<protein>
    <recommendedName>
        <fullName evidence="2">DUF2726 domain-containing protein</fullName>
    </recommendedName>
</protein>
<evidence type="ECO:0000256" key="1">
    <source>
        <dbReference type="SAM" id="MobiDB-lite"/>
    </source>
</evidence>
<organism evidence="3 4">
    <name type="scientific">Glaciecola nitratireducens (strain JCM 12485 / KCTC 12276 / FR1064)</name>
    <dbReference type="NCBI Taxonomy" id="1085623"/>
    <lineage>
        <taxon>Bacteria</taxon>
        <taxon>Pseudomonadati</taxon>
        <taxon>Pseudomonadota</taxon>
        <taxon>Gammaproteobacteria</taxon>
        <taxon>Alteromonadales</taxon>
        <taxon>Alteromonadaceae</taxon>
        <taxon>Brumicola</taxon>
    </lineage>
</organism>
<proteinExistence type="predicted"/>
<sequence length="199" mass="22306">MEFAIILIMVLIVVAIVAIKLSVDEVSFPFMSKSQLFSPVEHQFLDMIEKAVGNEFRVMCRVKLTDILALRRNTNKKMAKSALLRAGGKQLDFVLVNKIDMTPVLALDLVHSLGKEGHKTTRDFFVTGALDSAGIPHARIKARHGYKIEDIRDCIESKLVAFRRRQGKLPIPAVEETPSLFTPTKRPTRPIRSSRQVAA</sequence>
<feature type="region of interest" description="Disordered" evidence="1">
    <location>
        <begin position="178"/>
        <end position="199"/>
    </location>
</feature>
<evidence type="ECO:0000313" key="3">
    <source>
        <dbReference type="EMBL" id="AEP29011.1"/>
    </source>
</evidence>
<dbReference type="OrthoDB" id="5600508at2"/>
<feature type="domain" description="DUF2726" evidence="2">
    <location>
        <begin position="34"/>
        <end position="156"/>
    </location>
</feature>
<dbReference type="Proteomes" id="UP000009282">
    <property type="component" value="Chromosome"/>
</dbReference>
<keyword evidence="4" id="KW-1185">Reference proteome</keyword>